<dbReference type="AlphaFoldDB" id="A0AB37UPR3"/>
<feature type="domain" description="Glycosyltransferase 2-like" evidence="10">
    <location>
        <begin position="35"/>
        <end position="164"/>
    </location>
</feature>
<comment type="similarity">
    <text evidence="8">Belongs to the glycosyltransferase 2 family. CrtQ subfamily.</text>
</comment>
<evidence type="ECO:0000313" key="12">
    <source>
        <dbReference type="Proteomes" id="UP000282574"/>
    </source>
</evidence>
<gene>
    <name evidence="11" type="ORF">DSM107010_13120</name>
</gene>
<dbReference type="PANTHER" id="PTHR43646:SF2">
    <property type="entry name" value="GLYCOSYLTRANSFERASE 2-LIKE DOMAIN-CONTAINING PROTEIN"/>
    <property type="match status" value="1"/>
</dbReference>
<proteinExistence type="inferred from homology"/>
<evidence type="ECO:0000256" key="5">
    <source>
        <dbReference type="ARBA" id="ARBA00023136"/>
    </source>
</evidence>
<dbReference type="PANTHER" id="PTHR43646">
    <property type="entry name" value="GLYCOSYLTRANSFERASE"/>
    <property type="match status" value="1"/>
</dbReference>
<evidence type="ECO:0000256" key="1">
    <source>
        <dbReference type="ARBA" id="ARBA00004236"/>
    </source>
</evidence>
<dbReference type="Gene3D" id="3.90.550.10">
    <property type="entry name" value="Spore Coat Polysaccharide Biosynthesis Protein SpsA, Chain A"/>
    <property type="match status" value="1"/>
</dbReference>
<accession>A0AB37UPR3</accession>
<comment type="subcellular location">
    <subcellularLocation>
        <location evidence="1">Cell membrane</location>
    </subcellularLocation>
</comment>
<comment type="function">
    <text evidence="6">Catalyzes the glycosylation of 4,4'-diaponeurosporenoate, i.e. the esterification of glucose at the C1'' position with the carboxyl group of 4,4'-diaponeurosporenic acid, to form glycosyl-4,4'-diaponeurosporenoate. This is a step in the biosynthesis of staphyloxanthin, an orange pigment present in most staphylococci strains.</text>
</comment>
<dbReference type="SUPFAM" id="SSF53448">
    <property type="entry name" value="Nucleotide-diphospho-sugar transferases"/>
    <property type="match status" value="1"/>
</dbReference>
<keyword evidence="4" id="KW-0808">Transferase</keyword>
<evidence type="ECO:0000256" key="2">
    <source>
        <dbReference type="ARBA" id="ARBA00022475"/>
    </source>
</evidence>
<evidence type="ECO:0000256" key="8">
    <source>
        <dbReference type="ARBA" id="ARBA00038120"/>
    </source>
</evidence>
<comment type="pathway">
    <text evidence="7">Carotenoid biosynthesis; staphyloxanthin biosynthesis; staphyloxanthin from farnesyl diphosphate: step 4/5.</text>
</comment>
<keyword evidence="3" id="KW-0328">Glycosyltransferase</keyword>
<keyword evidence="12" id="KW-1185">Reference proteome</keyword>
<dbReference type="GO" id="GO:0005886">
    <property type="term" value="C:plasma membrane"/>
    <property type="evidence" value="ECO:0007669"/>
    <property type="project" value="UniProtKB-SubCell"/>
</dbReference>
<dbReference type="GO" id="GO:0016757">
    <property type="term" value="F:glycosyltransferase activity"/>
    <property type="evidence" value="ECO:0007669"/>
    <property type="project" value="UniProtKB-KW"/>
</dbReference>
<reference evidence="11 12" key="1">
    <citation type="journal article" date="2019" name="Genome Biol. Evol.">
        <title>Day and night: Metabolic profiles and evolutionary relationships of six axenic non-marine cyanobacteria.</title>
        <authorList>
            <person name="Will S.E."/>
            <person name="Henke P."/>
            <person name="Boedeker C."/>
            <person name="Huang S."/>
            <person name="Brinkmann H."/>
            <person name="Rohde M."/>
            <person name="Jarek M."/>
            <person name="Friedl T."/>
            <person name="Seufert S."/>
            <person name="Schumacher M."/>
            <person name="Overmann J."/>
            <person name="Neumann-Schaal M."/>
            <person name="Petersen J."/>
        </authorList>
    </citation>
    <scope>NUCLEOTIDE SEQUENCE [LARGE SCALE GENOMIC DNA]</scope>
    <source>
        <strain evidence="11 12">SAG 39.79</strain>
    </source>
</reference>
<comment type="caution">
    <text evidence="11">The sequence shown here is derived from an EMBL/GenBank/DDBJ whole genome shotgun (WGS) entry which is preliminary data.</text>
</comment>
<keyword evidence="5" id="KW-0472">Membrane</keyword>
<evidence type="ECO:0000256" key="4">
    <source>
        <dbReference type="ARBA" id="ARBA00022679"/>
    </source>
</evidence>
<dbReference type="EMBL" id="RSCK01000007">
    <property type="protein sequence ID" value="RUT13357.1"/>
    <property type="molecule type" value="Genomic_DNA"/>
</dbReference>
<evidence type="ECO:0000256" key="6">
    <source>
        <dbReference type="ARBA" id="ARBA00037281"/>
    </source>
</evidence>
<keyword evidence="2" id="KW-1003">Cell membrane</keyword>
<dbReference type="InterPro" id="IPR029044">
    <property type="entry name" value="Nucleotide-diphossugar_trans"/>
</dbReference>
<evidence type="ECO:0000256" key="7">
    <source>
        <dbReference type="ARBA" id="ARBA00037904"/>
    </source>
</evidence>
<organism evidence="11 12">
    <name type="scientific">Chroococcidiopsis cubana SAG 39.79</name>
    <dbReference type="NCBI Taxonomy" id="388085"/>
    <lineage>
        <taxon>Bacteria</taxon>
        <taxon>Bacillati</taxon>
        <taxon>Cyanobacteriota</taxon>
        <taxon>Cyanophyceae</taxon>
        <taxon>Chroococcidiopsidales</taxon>
        <taxon>Chroococcidiopsidaceae</taxon>
        <taxon>Chroococcidiopsis</taxon>
    </lineage>
</organism>
<evidence type="ECO:0000256" key="9">
    <source>
        <dbReference type="ARBA" id="ARBA00040345"/>
    </source>
</evidence>
<dbReference type="InterPro" id="IPR001173">
    <property type="entry name" value="Glyco_trans_2-like"/>
</dbReference>
<evidence type="ECO:0000313" key="11">
    <source>
        <dbReference type="EMBL" id="RUT13357.1"/>
    </source>
</evidence>
<evidence type="ECO:0000256" key="3">
    <source>
        <dbReference type="ARBA" id="ARBA00022676"/>
    </source>
</evidence>
<dbReference type="Pfam" id="PF00535">
    <property type="entry name" value="Glycos_transf_2"/>
    <property type="match status" value="1"/>
</dbReference>
<protein>
    <recommendedName>
        <fullName evidence="9">4,4'-diaponeurosporenoate glycosyltransferase</fullName>
    </recommendedName>
</protein>
<name>A0AB37UPR3_9CYAN</name>
<dbReference type="Proteomes" id="UP000282574">
    <property type="component" value="Unassembled WGS sequence"/>
</dbReference>
<sequence length="332" mass="37845">MISQQTNYSKIEAMNGLNNRECPKPINYWDRPFVSVIIPVFNDAKRLKICLKALENQTYPQSLYEVIVIDNDSDKIEDVQDIVCQFGQAIATYEKLPGSYAARNKGIALAKGEIIAFTDADCIPSVNWIEEGVKNLLQVPNCGLVAGKIEIFFQNLSCITPVELYESITAFPQKKLVEQHKYGATANLFTFQKVIERVGLFDATLKSNGDVEWGRRVNSFGYKLVYTDDACVLHPARYSWKQLYIRTIRLAGGAYNLQTRQDNSFIRSNFIFLKNLIFDLTPPLMFVFHTFLDSRLQGLEQKIKVSLVMFFVRYVGAWEKLKLKTGATASRE</sequence>
<evidence type="ECO:0000259" key="10">
    <source>
        <dbReference type="Pfam" id="PF00535"/>
    </source>
</evidence>